<protein>
    <recommendedName>
        <fullName evidence="12">Biosynthetic arginine decarboxylase</fullName>
        <shortName evidence="12">ADC</shortName>
        <ecNumber evidence="12">4.1.1.19</ecNumber>
    </recommendedName>
</protein>
<dbReference type="GO" id="GO:0046872">
    <property type="term" value="F:metal ion binding"/>
    <property type="evidence" value="ECO:0007669"/>
    <property type="project" value="UniProtKB-KW"/>
</dbReference>
<dbReference type="InterPro" id="IPR040634">
    <property type="entry name" value="Arg_decarb_HB"/>
</dbReference>
<dbReference type="AlphaFoldDB" id="A0A839IPF0"/>
<feature type="modified residue" description="N6-(pyridoxal phosphate)lysine" evidence="12 13">
    <location>
        <position position="101"/>
    </location>
</feature>
<proteinExistence type="inferred from homology"/>
<comment type="pathway">
    <text evidence="12">Amine and polyamine biosynthesis; agmatine biosynthesis; agmatine from L-arginine: step 1/1.</text>
</comment>
<dbReference type="InterPro" id="IPR022644">
    <property type="entry name" value="De-COase2_N"/>
</dbReference>
<evidence type="ECO:0000256" key="10">
    <source>
        <dbReference type="ARBA" id="ARBA00023115"/>
    </source>
</evidence>
<dbReference type="GO" id="GO:0008792">
    <property type="term" value="F:arginine decarboxylase activity"/>
    <property type="evidence" value="ECO:0007669"/>
    <property type="project" value="UniProtKB-UniRule"/>
</dbReference>
<dbReference type="RefSeq" id="WP_182808333.1">
    <property type="nucleotide sequence ID" value="NZ_JACJFM010000007.1"/>
</dbReference>
<dbReference type="CDD" id="cd06830">
    <property type="entry name" value="PLPDE_III_ADC"/>
    <property type="match status" value="1"/>
</dbReference>
<evidence type="ECO:0000256" key="6">
    <source>
        <dbReference type="ARBA" id="ARBA00022793"/>
    </source>
</evidence>
<dbReference type="UniPathway" id="UPA00186">
    <property type="reaction ID" value="UER00284"/>
</dbReference>
<evidence type="ECO:0000256" key="9">
    <source>
        <dbReference type="ARBA" id="ARBA00023066"/>
    </source>
</evidence>
<evidence type="ECO:0000313" key="19">
    <source>
        <dbReference type="Proteomes" id="UP000565262"/>
    </source>
</evidence>
<dbReference type="Pfam" id="PF17944">
    <property type="entry name" value="Arg_decarbox_C"/>
    <property type="match status" value="1"/>
</dbReference>
<keyword evidence="10 12" id="KW-0620">Polyamine biosynthesis</keyword>
<comment type="cofactor">
    <cofactor evidence="2 12">
        <name>Mg(2+)</name>
        <dbReference type="ChEBI" id="CHEBI:18420"/>
    </cofactor>
</comment>
<comment type="cofactor">
    <cofactor evidence="1 12 13">
        <name>pyridoxal 5'-phosphate</name>
        <dbReference type="ChEBI" id="CHEBI:597326"/>
    </cofactor>
</comment>
<organism evidence="18 19">
    <name type="scientific">Oceanospirillum sediminis</name>
    <dbReference type="NCBI Taxonomy" id="2760088"/>
    <lineage>
        <taxon>Bacteria</taxon>
        <taxon>Pseudomonadati</taxon>
        <taxon>Pseudomonadota</taxon>
        <taxon>Gammaproteobacteria</taxon>
        <taxon>Oceanospirillales</taxon>
        <taxon>Oceanospirillaceae</taxon>
        <taxon>Oceanospirillum</taxon>
    </lineage>
</organism>
<evidence type="ECO:0000256" key="3">
    <source>
        <dbReference type="ARBA" id="ARBA00002257"/>
    </source>
</evidence>
<dbReference type="InterPro" id="IPR000183">
    <property type="entry name" value="Orn/DAP/Arg_de-COase"/>
</dbReference>
<evidence type="ECO:0000256" key="12">
    <source>
        <dbReference type="HAMAP-Rule" id="MF_01417"/>
    </source>
</evidence>
<dbReference type="HAMAP" id="MF_01417">
    <property type="entry name" value="SpeA"/>
    <property type="match status" value="1"/>
</dbReference>
<dbReference type="PANTHER" id="PTHR43295">
    <property type="entry name" value="ARGININE DECARBOXYLASE"/>
    <property type="match status" value="1"/>
</dbReference>
<dbReference type="InterPro" id="IPR022657">
    <property type="entry name" value="De-COase2_CS"/>
</dbReference>
<dbReference type="InterPro" id="IPR009006">
    <property type="entry name" value="Ala_racemase/Decarboxylase_C"/>
</dbReference>
<feature type="domain" description="Arginine decarboxylase helical bundle" evidence="16">
    <location>
        <begin position="370"/>
        <end position="456"/>
    </location>
</feature>
<evidence type="ECO:0000256" key="11">
    <source>
        <dbReference type="ARBA" id="ARBA00023239"/>
    </source>
</evidence>
<dbReference type="Pfam" id="PF02784">
    <property type="entry name" value="Orn_Arg_deC_N"/>
    <property type="match status" value="1"/>
</dbReference>
<dbReference type="FunFam" id="3.20.20.10:FF:000001">
    <property type="entry name" value="Biosynthetic arginine decarboxylase"/>
    <property type="match status" value="1"/>
</dbReference>
<gene>
    <name evidence="12 18" type="primary">speA</name>
    <name evidence="18" type="ORF">H4O21_08050</name>
</gene>
<dbReference type="PROSITE" id="PS00879">
    <property type="entry name" value="ODR_DC_2_2"/>
    <property type="match status" value="1"/>
</dbReference>
<sequence length="635" mass="70860">MTDWSLDDAFRTYNIDHWGSDYFGVNPEGRVTVKPSPANPSASVDLMALCQTLQQQGLAMPVLVRFTDILHHRVNRLCAAFDRAMSEQNYQGGYTAVYPIKVNQQRRVVEEILNTSARSDNRVGLEAGSKPELLAVLAQTGKPDSVIVCNGYKDREYIRLALLGEKLGHKVFIVIEKMNELNLVLEESRKIGVTPRLGIRARLASIGKGNWQNTGGEKSKFGLSATQILQAVDQLKQAGALDCLQLLHFHLGSQIANIRDIQRGLKECGRFYHELCRLGAGICFVDVGGGLGIDYEGTRSRSICSINYSMEEYANNVVHAINDVCNNHDLPHPHLITESGRAITAHHAVLITDVIDIESPDTSAPDSISPDEPAVIQELWRVFQLVRQGADERSLVESYHDVVQAMSEAQDMYTLDILSLHQRSLAERLYTATCAQLRGQLNTRNRAHREILDELNEKLADKLFANFSLFQSLPDVWGIDQIFPILPLSQLHQPPLRRGVIQDITCDSDGRIDLYVDGQGLETTLPLPAWPEGEQRLLGVFLTGAYQEILGDMHNLFGDTDSVDVTIDKQGQVQINQIIKGDTVSGVLEYVNFDPATLIENYRQKLESSSLSEDEQSQFMSELREGLAGYTYLEE</sequence>
<evidence type="ECO:0000256" key="4">
    <source>
        <dbReference type="ARBA" id="ARBA00008357"/>
    </source>
</evidence>
<evidence type="ECO:0000256" key="5">
    <source>
        <dbReference type="ARBA" id="ARBA00022723"/>
    </source>
</evidence>
<dbReference type="NCBIfam" id="TIGR01273">
    <property type="entry name" value="speA"/>
    <property type="match status" value="1"/>
</dbReference>
<dbReference type="Pfam" id="PF17810">
    <property type="entry name" value="Arg_decarb_HB"/>
    <property type="match status" value="1"/>
</dbReference>
<evidence type="ECO:0000256" key="2">
    <source>
        <dbReference type="ARBA" id="ARBA00001946"/>
    </source>
</evidence>
<evidence type="ECO:0000256" key="8">
    <source>
        <dbReference type="ARBA" id="ARBA00022898"/>
    </source>
</evidence>
<dbReference type="InterPro" id="IPR041128">
    <property type="entry name" value="Arg_decarbox_C"/>
</dbReference>
<dbReference type="NCBIfam" id="NF003763">
    <property type="entry name" value="PRK05354.1"/>
    <property type="match status" value="1"/>
</dbReference>
<evidence type="ECO:0000256" key="14">
    <source>
        <dbReference type="PIRSR" id="PIRSR600183-50"/>
    </source>
</evidence>
<dbReference type="GO" id="GO:0033388">
    <property type="term" value="P:putrescine biosynthetic process from arginine"/>
    <property type="evidence" value="ECO:0007669"/>
    <property type="project" value="UniProtKB-ARBA"/>
</dbReference>
<evidence type="ECO:0000259" key="17">
    <source>
        <dbReference type="Pfam" id="PF17944"/>
    </source>
</evidence>
<dbReference type="GO" id="GO:0006527">
    <property type="term" value="P:L-arginine catabolic process"/>
    <property type="evidence" value="ECO:0007669"/>
    <property type="project" value="InterPro"/>
</dbReference>
<evidence type="ECO:0000259" key="15">
    <source>
        <dbReference type="Pfam" id="PF02784"/>
    </source>
</evidence>
<keyword evidence="8 12" id="KW-0663">Pyridoxal phosphate</keyword>
<keyword evidence="11 12" id="KW-0456">Lyase</keyword>
<accession>A0A839IPF0</accession>
<dbReference type="Gene3D" id="3.20.20.10">
    <property type="entry name" value="Alanine racemase"/>
    <property type="match status" value="1"/>
</dbReference>
<dbReference type="SUPFAM" id="SSF51419">
    <property type="entry name" value="PLP-binding barrel"/>
    <property type="match status" value="1"/>
</dbReference>
<dbReference type="PRINTS" id="PR01180">
    <property type="entry name" value="ARGDCRBXLASE"/>
</dbReference>
<dbReference type="EMBL" id="JACJFM010000007">
    <property type="protein sequence ID" value="MBB1486560.1"/>
    <property type="molecule type" value="Genomic_DNA"/>
</dbReference>
<keyword evidence="7 12" id="KW-0460">Magnesium</keyword>
<comment type="catalytic activity">
    <reaction evidence="12">
        <text>L-arginine + H(+) = agmatine + CO2</text>
        <dbReference type="Rhea" id="RHEA:17641"/>
        <dbReference type="ChEBI" id="CHEBI:15378"/>
        <dbReference type="ChEBI" id="CHEBI:16526"/>
        <dbReference type="ChEBI" id="CHEBI:32682"/>
        <dbReference type="ChEBI" id="CHEBI:58145"/>
        <dbReference type="EC" id="4.1.1.19"/>
    </reaction>
</comment>
<keyword evidence="5 12" id="KW-0479">Metal-binding</keyword>
<comment type="similarity">
    <text evidence="4 12">Belongs to the Orn/Lys/Arg decarboxylase class-II family. SpeA subfamily.</text>
</comment>
<keyword evidence="19" id="KW-1185">Reference proteome</keyword>
<feature type="active site" description="Proton donor" evidence="14">
    <location>
        <position position="506"/>
    </location>
</feature>
<dbReference type="PRINTS" id="PR01179">
    <property type="entry name" value="ODADCRBXLASE"/>
</dbReference>
<evidence type="ECO:0000259" key="16">
    <source>
        <dbReference type="Pfam" id="PF17810"/>
    </source>
</evidence>
<feature type="domain" description="Orn/DAP/Arg decarboxylase 2 N-terminal" evidence="15">
    <location>
        <begin position="83"/>
        <end position="345"/>
    </location>
</feature>
<keyword evidence="6 12" id="KW-0210">Decarboxylase</keyword>
<evidence type="ECO:0000256" key="7">
    <source>
        <dbReference type="ARBA" id="ARBA00022842"/>
    </source>
</evidence>
<dbReference type="PIRSF" id="PIRSF001336">
    <property type="entry name" value="Arg_decrbxlase"/>
    <property type="match status" value="1"/>
</dbReference>
<dbReference type="InterPro" id="IPR029066">
    <property type="entry name" value="PLP-binding_barrel"/>
</dbReference>
<dbReference type="Proteomes" id="UP000565262">
    <property type="component" value="Unassembled WGS sequence"/>
</dbReference>
<comment type="function">
    <text evidence="3 12">Catalyzes the biosynthesis of agmatine from arginine.</text>
</comment>
<dbReference type="InterPro" id="IPR002985">
    <property type="entry name" value="Arg_decrbxlase"/>
</dbReference>
<name>A0A839IPF0_9GAMM</name>
<dbReference type="EC" id="4.1.1.19" evidence="12"/>
<evidence type="ECO:0000256" key="13">
    <source>
        <dbReference type="PIRSR" id="PIRSR001336-50"/>
    </source>
</evidence>
<feature type="binding site" evidence="12">
    <location>
        <begin position="285"/>
        <end position="295"/>
    </location>
    <ligand>
        <name>substrate</name>
    </ligand>
</feature>
<keyword evidence="9 12" id="KW-0745">Spermidine biosynthesis</keyword>
<dbReference type="PANTHER" id="PTHR43295:SF9">
    <property type="entry name" value="BIOSYNTHETIC ARGININE DECARBOXYLASE"/>
    <property type="match status" value="1"/>
</dbReference>
<feature type="domain" description="Arginine decarboxylase C-terminal helical" evidence="17">
    <location>
        <begin position="584"/>
        <end position="633"/>
    </location>
</feature>
<dbReference type="GO" id="GO:0008295">
    <property type="term" value="P:spermidine biosynthetic process"/>
    <property type="evidence" value="ECO:0007669"/>
    <property type="project" value="UniProtKB-UniRule"/>
</dbReference>
<evidence type="ECO:0000313" key="18">
    <source>
        <dbReference type="EMBL" id="MBB1486560.1"/>
    </source>
</evidence>
<dbReference type="Gene3D" id="1.10.287.3440">
    <property type="match status" value="1"/>
</dbReference>
<comment type="caution">
    <text evidence="18">The sequence shown here is derived from an EMBL/GenBank/DDBJ whole genome shotgun (WGS) entry which is preliminary data.</text>
</comment>
<evidence type="ECO:0000256" key="1">
    <source>
        <dbReference type="ARBA" id="ARBA00001933"/>
    </source>
</evidence>
<dbReference type="Gene3D" id="2.40.37.10">
    <property type="entry name" value="Lyase, Ornithine Decarboxylase, Chain A, domain 1"/>
    <property type="match status" value="1"/>
</dbReference>
<reference evidence="18 19" key="1">
    <citation type="submission" date="2020-08" db="EMBL/GenBank/DDBJ databases">
        <title>Oceanospirillum sp. nov. isolated from marine sediment.</title>
        <authorList>
            <person name="Ji X."/>
        </authorList>
    </citation>
    <scope>NUCLEOTIDE SEQUENCE [LARGE SCALE GENOMIC DNA]</scope>
    <source>
        <strain evidence="18 19">D5</strain>
    </source>
</reference>
<dbReference type="Gene3D" id="1.20.58.930">
    <property type="match status" value="1"/>
</dbReference>